<dbReference type="Gene3D" id="1.10.3470.10">
    <property type="entry name" value="ABC transporter involved in vitamin B12 uptake, BtuC"/>
    <property type="match status" value="1"/>
</dbReference>
<feature type="transmembrane region" description="Helical" evidence="8">
    <location>
        <begin position="236"/>
        <end position="255"/>
    </location>
</feature>
<evidence type="ECO:0000313" key="10">
    <source>
        <dbReference type="Proteomes" id="UP000436522"/>
    </source>
</evidence>
<dbReference type="InterPro" id="IPR037294">
    <property type="entry name" value="ABC_BtuC-like"/>
</dbReference>
<evidence type="ECO:0000256" key="7">
    <source>
        <dbReference type="ARBA" id="ARBA00023136"/>
    </source>
</evidence>
<dbReference type="AlphaFoldDB" id="A0A640VXX0"/>
<keyword evidence="7 8" id="KW-0472">Membrane</keyword>
<keyword evidence="3" id="KW-0813">Transport</keyword>
<protein>
    <submittedName>
        <fullName evidence="9">Iron ABC transporter permease</fullName>
    </submittedName>
</protein>
<proteinExistence type="inferred from homology"/>
<dbReference type="PANTHER" id="PTHR30472">
    <property type="entry name" value="FERRIC ENTEROBACTIN TRANSPORT SYSTEM PERMEASE PROTEIN"/>
    <property type="match status" value="1"/>
</dbReference>
<keyword evidence="6 8" id="KW-1133">Transmembrane helix</keyword>
<evidence type="ECO:0000256" key="6">
    <source>
        <dbReference type="ARBA" id="ARBA00022989"/>
    </source>
</evidence>
<dbReference type="SUPFAM" id="SSF81345">
    <property type="entry name" value="ABC transporter involved in vitamin B12 uptake, BtuC"/>
    <property type="match status" value="1"/>
</dbReference>
<keyword evidence="5 8" id="KW-0812">Transmembrane</keyword>
<feature type="transmembrane region" description="Helical" evidence="8">
    <location>
        <begin position="7"/>
        <end position="25"/>
    </location>
</feature>
<feature type="transmembrane region" description="Helical" evidence="8">
    <location>
        <begin position="288"/>
        <end position="309"/>
    </location>
</feature>
<feature type="transmembrane region" description="Helical" evidence="8">
    <location>
        <begin position="262"/>
        <end position="282"/>
    </location>
</feature>
<dbReference type="OrthoDB" id="9796260at2"/>
<dbReference type="EMBL" id="BLIV01000005">
    <property type="protein sequence ID" value="GFE51066.1"/>
    <property type="molecule type" value="Genomic_DNA"/>
</dbReference>
<gene>
    <name evidence="9" type="ORF">So717_28190</name>
</gene>
<evidence type="ECO:0000256" key="8">
    <source>
        <dbReference type="SAM" id="Phobius"/>
    </source>
</evidence>
<name>A0A640VXX0_9RHOB</name>
<comment type="subcellular location">
    <subcellularLocation>
        <location evidence="1">Cell membrane</location>
        <topology evidence="1">Multi-pass membrane protein</topology>
    </subcellularLocation>
</comment>
<comment type="similarity">
    <text evidence="2">Belongs to the binding-protein-dependent transport system permease family. FecCD subfamily.</text>
</comment>
<keyword evidence="10" id="KW-1185">Reference proteome</keyword>
<feature type="transmembrane region" description="Helical" evidence="8">
    <location>
        <begin position="40"/>
        <end position="60"/>
    </location>
</feature>
<evidence type="ECO:0000256" key="2">
    <source>
        <dbReference type="ARBA" id="ARBA00007935"/>
    </source>
</evidence>
<evidence type="ECO:0000256" key="1">
    <source>
        <dbReference type="ARBA" id="ARBA00004651"/>
    </source>
</evidence>
<evidence type="ECO:0000256" key="3">
    <source>
        <dbReference type="ARBA" id="ARBA00022448"/>
    </source>
</evidence>
<feature type="transmembrane region" description="Helical" evidence="8">
    <location>
        <begin position="128"/>
        <end position="149"/>
    </location>
</feature>
<keyword evidence="4" id="KW-1003">Cell membrane</keyword>
<dbReference type="Pfam" id="PF01032">
    <property type="entry name" value="FecCD"/>
    <property type="match status" value="1"/>
</dbReference>
<feature type="transmembrane region" description="Helical" evidence="8">
    <location>
        <begin position="99"/>
        <end position="121"/>
    </location>
</feature>
<evidence type="ECO:0000256" key="5">
    <source>
        <dbReference type="ARBA" id="ARBA00022692"/>
    </source>
</evidence>
<organism evidence="9 10">
    <name type="scientific">Roseobacter cerasinus</name>
    <dbReference type="NCBI Taxonomy" id="2602289"/>
    <lineage>
        <taxon>Bacteria</taxon>
        <taxon>Pseudomonadati</taxon>
        <taxon>Pseudomonadota</taxon>
        <taxon>Alphaproteobacteria</taxon>
        <taxon>Rhodobacterales</taxon>
        <taxon>Roseobacteraceae</taxon>
        <taxon>Roseobacter</taxon>
    </lineage>
</organism>
<feature type="transmembrane region" description="Helical" evidence="8">
    <location>
        <begin position="72"/>
        <end position="93"/>
    </location>
</feature>
<dbReference type="GO" id="GO:0005886">
    <property type="term" value="C:plasma membrane"/>
    <property type="evidence" value="ECO:0007669"/>
    <property type="project" value="UniProtKB-SubCell"/>
</dbReference>
<dbReference type="RefSeq" id="WP_159978417.1">
    <property type="nucleotide sequence ID" value="NZ_BLIV01000005.1"/>
</dbReference>
<dbReference type="PANTHER" id="PTHR30472:SF19">
    <property type="entry name" value="PETROBACTIN IMPORT SYSTEM PERMEASE PROTEIN YCLO"/>
    <property type="match status" value="1"/>
</dbReference>
<dbReference type="GO" id="GO:0033214">
    <property type="term" value="P:siderophore-iron import into cell"/>
    <property type="evidence" value="ECO:0007669"/>
    <property type="project" value="TreeGrafter"/>
</dbReference>
<sequence length="314" mass="33813">MPDKRLIWVGVALLLAMALFLFWGLRGKVWFIMELRATKLAALLCVGIAIGTATVLFQTLSHNRIMTPSIMGFDALFLLLQTGLVFALGSVGYAQLPAFGGFVLEAAVMVAAAVALFGWLLKRTRQDLQLMILVGIIIGLMFRALTSFAQRLMDPSEFTMVQGAMFAQFSGVDDGALLASAVVLLGILAWLWPRHAVLDVMALGRAQARGLGVAYDWLQFQILCTIAALVSVSTALVGPLTFLGLLVASLAHSLMRTHRHSLLLPAAALIAALVLVAGQTLFDRVLQLQSTLSVVIEFGGGMLFLVLLARGHIR</sequence>
<evidence type="ECO:0000256" key="4">
    <source>
        <dbReference type="ARBA" id="ARBA00022475"/>
    </source>
</evidence>
<dbReference type="GO" id="GO:0022857">
    <property type="term" value="F:transmembrane transporter activity"/>
    <property type="evidence" value="ECO:0007669"/>
    <property type="project" value="InterPro"/>
</dbReference>
<dbReference type="Proteomes" id="UP000436522">
    <property type="component" value="Unassembled WGS sequence"/>
</dbReference>
<dbReference type="InterPro" id="IPR000522">
    <property type="entry name" value="ABC_transptr_permease_BtuC"/>
</dbReference>
<reference evidence="9 10" key="1">
    <citation type="submission" date="2019-12" db="EMBL/GenBank/DDBJ databases">
        <title>Roseobacter cerasinus sp. nov., isolated from seawater around aquaculture.</title>
        <authorList>
            <person name="Muramatsu S."/>
            <person name="Takabe Y."/>
            <person name="Mori K."/>
            <person name="Takaichi S."/>
            <person name="Hanada S."/>
        </authorList>
    </citation>
    <scope>NUCLEOTIDE SEQUENCE [LARGE SCALE GENOMIC DNA]</scope>
    <source>
        <strain evidence="9 10">AI77</strain>
    </source>
</reference>
<feature type="transmembrane region" description="Helical" evidence="8">
    <location>
        <begin position="175"/>
        <end position="192"/>
    </location>
</feature>
<accession>A0A640VXX0</accession>
<evidence type="ECO:0000313" key="9">
    <source>
        <dbReference type="EMBL" id="GFE51066.1"/>
    </source>
</evidence>
<comment type="caution">
    <text evidence="9">The sequence shown here is derived from an EMBL/GenBank/DDBJ whole genome shotgun (WGS) entry which is preliminary data.</text>
</comment>